<evidence type="ECO:0000259" key="1">
    <source>
        <dbReference type="Pfam" id="PF24764"/>
    </source>
</evidence>
<dbReference type="PANTHER" id="PTHR46791">
    <property type="entry name" value="EXPRESSED PROTEIN"/>
    <property type="match status" value="1"/>
</dbReference>
<gene>
    <name evidence="2" type="ORF">MCOR_38766</name>
</gene>
<reference evidence="2 3" key="1">
    <citation type="submission" date="2020-06" db="EMBL/GenBank/DDBJ databases">
        <authorList>
            <person name="Li R."/>
            <person name="Bekaert M."/>
        </authorList>
    </citation>
    <scope>NUCLEOTIDE SEQUENCE [LARGE SCALE GENOMIC DNA]</scope>
    <source>
        <strain evidence="3">wild</strain>
    </source>
</reference>
<sequence>MADGRVMQEILINHGLKHLLHRFKLEKISPEILCQLSSHEMEELGVQNRSDMMNLRIILKIKGIHVPRWRLRDSIERIDENGPQERRRGRLHRRIYNVEEPNYLWHIDTYHKLIRWKFIIVGGIDGYSRLLMFMKCCDNNKLETVNECFRTGISRYGTPNVPIERVAFDGTALHIHAGKSKFWVDAWSCHRLLTTRSSPLVLWVAGQLQNPVGAIPECNLQYYGVEGFDNSSLEQDGNSRPVFCPISETLWQRYRDSRRASVTFSKHHQEPWN</sequence>
<keyword evidence="3" id="KW-1185">Reference proteome</keyword>
<dbReference type="PANTHER" id="PTHR46791:SF7">
    <property type="entry name" value="INTEGRASE CATALYTIC DOMAIN-CONTAINING PROTEIN"/>
    <property type="match status" value="1"/>
</dbReference>
<dbReference type="InterPro" id="IPR058913">
    <property type="entry name" value="Integrase_dom_put"/>
</dbReference>
<feature type="domain" description="Integrase core" evidence="1">
    <location>
        <begin position="95"/>
        <end position="160"/>
    </location>
</feature>
<protein>
    <recommendedName>
        <fullName evidence="1">Integrase core domain-containing protein</fullName>
    </recommendedName>
</protein>
<accession>A0A6J8DAU4</accession>
<dbReference type="EMBL" id="CACVKT020007051">
    <property type="protein sequence ID" value="CAC5405039.1"/>
    <property type="molecule type" value="Genomic_DNA"/>
</dbReference>
<dbReference type="OrthoDB" id="5962691at2759"/>
<evidence type="ECO:0000313" key="2">
    <source>
        <dbReference type="EMBL" id="CAC5405039.1"/>
    </source>
</evidence>
<dbReference type="Proteomes" id="UP000507470">
    <property type="component" value="Unassembled WGS sequence"/>
</dbReference>
<dbReference type="Pfam" id="PF24764">
    <property type="entry name" value="rva_4"/>
    <property type="match status" value="1"/>
</dbReference>
<name>A0A6J8DAU4_MYTCO</name>
<proteinExistence type="predicted"/>
<dbReference type="AlphaFoldDB" id="A0A6J8DAU4"/>
<organism evidence="2 3">
    <name type="scientific">Mytilus coruscus</name>
    <name type="common">Sea mussel</name>
    <dbReference type="NCBI Taxonomy" id="42192"/>
    <lineage>
        <taxon>Eukaryota</taxon>
        <taxon>Metazoa</taxon>
        <taxon>Spiralia</taxon>
        <taxon>Lophotrochozoa</taxon>
        <taxon>Mollusca</taxon>
        <taxon>Bivalvia</taxon>
        <taxon>Autobranchia</taxon>
        <taxon>Pteriomorphia</taxon>
        <taxon>Mytilida</taxon>
        <taxon>Mytiloidea</taxon>
        <taxon>Mytilidae</taxon>
        <taxon>Mytilinae</taxon>
        <taxon>Mytilus</taxon>
    </lineage>
</organism>
<evidence type="ECO:0000313" key="3">
    <source>
        <dbReference type="Proteomes" id="UP000507470"/>
    </source>
</evidence>